<dbReference type="PANTHER" id="PTHR30032">
    <property type="entry name" value="N-ACETYLMURAMOYL-L-ALANINE AMIDASE-RELATED"/>
    <property type="match status" value="1"/>
</dbReference>
<dbReference type="PANTHER" id="PTHR30032:SF8">
    <property type="entry name" value="GERMINATION-SPECIFIC N-ACETYLMURAMOYL-L-ALANINE AMIDASE"/>
    <property type="match status" value="1"/>
</dbReference>
<dbReference type="InterPro" id="IPR009045">
    <property type="entry name" value="Zn_M74/Hedgehog-like"/>
</dbReference>
<feature type="chain" id="PRO_5038629711" evidence="1">
    <location>
        <begin position="23"/>
        <end position="505"/>
    </location>
</feature>
<dbReference type="CDD" id="cd14845">
    <property type="entry name" value="L-Ala-D-Glu_peptidase_like"/>
    <property type="match status" value="1"/>
</dbReference>
<organism evidence="3 4">
    <name type="scientific">Desulfitobacterium dichloroeliminans (strain LMG P-21439 / DCA1)</name>
    <dbReference type="NCBI Taxonomy" id="871963"/>
    <lineage>
        <taxon>Bacteria</taxon>
        <taxon>Bacillati</taxon>
        <taxon>Bacillota</taxon>
        <taxon>Clostridia</taxon>
        <taxon>Eubacteriales</taxon>
        <taxon>Desulfitobacteriaceae</taxon>
        <taxon>Desulfitobacterium</taxon>
    </lineage>
</organism>
<dbReference type="EMBL" id="CP003344">
    <property type="protein sequence ID" value="AGA67846.1"/>
    <property type="molecule type" value="Genomic_DNA"/>
</dbReference>
<evidence type="ECO:0000313" key="4">
    <source>
        <dbReference type="Proteomes" id="UP000010797"/>
    </source>
</evidence>
<evidence type="ECO:0000259" key="2">
    <source>
        <dbReference type="Pfam" id="PF13539"/>
    </source>
</evidence>
<dbReference type="STRING" id="871963.Desdi_0297"/>
<proteinExistence type="predicted"/>
<accession>L0F5A3</accession>
<protein>
    <submittedName>
        <fullName evidence="3">Cell wall-binding protein</fullName>
    </submittedName>
</protein>
<keyword evidence="1" id="KW-0732">Signal</keyword>
<evidence type="ECO:0000256" key="1">
    <source>
        <dbReference type="SAM" id="SignalP"/>
    </source>
</evidence>
<dbReference type="Gene3D" id="3.40.50.12090">
    <property type="match status" value="2"/>
</dbReference>
<name>L0F5A3_DESDL</name>
<dbReference type="InterPro" id="IPR007253">
    <property type="entry name" value="Cell_wall-bd_2"/>
</dbReference>
<sequence length="505" mass="54597">MQKLKKNLVGFLLTATFIMSMATPSFGYTIGNEHRLAGQDRYETAATIAQKGWTESDVAILVSGENYPDALVAASLAKHHDAPILLSRINNLPEDTRLALGHLGVKRVILVGGTGVLAEQLQADLQTMGIESSRLAGQDRYETAIAVAKELGNASDVVIATGEDFADALSISAIAAYKNMPIILVPSKRIPSAIQNFLVANDITRTYVVGGSEIISDAVALQFPNTERITGVTKYDRNINIINRFQAELQGDQVFIATGNNYADAIAGSAYAAKLNAPIVLVNDNLPRPTRDYLIGKLSEKELTILGGEGVVRGTILNETASSRGSRGETRSLDPLSDLGSNETKFAMVFGTSASPVYKSATEAKANMADVSIDVWKLNPKGEKYAAKATVTVNKAIAERVKSVFQEIFAGEEKYPIYAVQGYSWRGGTSEHNYGLAIDINPNENYMINSSGNVVSGSFWDPNKSPYSIKENGDVVTAFKKYGFAWGGNAWKSSKDYMHFSYMGK</sequence>
<dbReference type="Proteomes" id="UP000010797">
    <property type="component" value="Chromosome"/>
</dbReference>
<dbReference type="RefSeq" id="WP_015260853.1">
    <property type="nucleotide sequence ID" value="NC_019903.1"/>
</dbReference>
<dbReference type="InterPro" id="IPR051922">
    <property type="entry name" value="Bact_Sporulation_Assoc"/>
</dbReference>
<dbReference type="KEGG" id="ddl:Desdi_0297"/>
<dbReference type="InterPro" id="IPR039561">
    <property type="entry name" value="Peptidase_M15C"/>
</dbReference>
<dbReference type="GO" id="GO:0008233">
    <property type="term" value="F:peptidase activity"/>
    <property type="evidence" value="ECO:0007669"/>
    <property type="project" value="InterPro"/>
</dbReference>
<feature type="signal peptide" evidence="1">
    <location>
        <begin position="1"/>
        <end position="22"/>
    </location>
</feature>
<keyword evidence="4" id="KW-1185">Reference proteome</keyword>
<dbReference type="SUPFAM" id="SSF55166">
    <property type="entry name" value="Hedgehog/DD-peptidase"/>
    <property type="match status" value="1"/>
</dbReference>
<evidence type="ECO:0000313" key="3">
    <source>
        <dbReference type="EMBL" id="AGA67846.1"/>
    </source>
</evidence>
<dbReference type="HOGENOM" id="CLU_028455_0_1_9"/>
<reference evidence="4" key="1">
    <citation type="submission" date="2012-02" db="EMBL/GenBank/DDBJ databases">
        <title>Complete sequence of Desulfitobacterium dichloroeliminans LMG P-21439.</title>
        <authorList>
            <person name="Lucas S."/>
            <person name="Han J."/>
            <person name="Lapidus A."/>
            <person name="Cheng J.-F."/>
            <person name="Goodwin L."/>
            <person name="Pitluck S."/>
            <person name="Peters L."/>
            <person name="Ovchinnikova G."/>
            <person name="Teshima H."/>
            <person name="Detter J.C."/>
            <person name="Han C."/>
            <person name="Tapia R."/>
            <person name="Land M."/>
            <person name="Hauser L."/>
            <person name="Kyrpides N."/>
            <person name="Ivanova N."/>
            <person name="Pagani I."/>
            <person name="Kruse T."/>
            <person name="de Vos W.M."/>
            <person name="Boon N."/>
            <person name="Smidt H."/>
            <person name="Woyke T."/>
        </authorList>
    </citation>
    <scope>NUCLEOTIDE SEQUENCE [LARGE SCALE GENOMIC DNA]</scope>
    <source>
        <strain evidence="4">LMG P-21439 / DCA1</strain>
    </source>
</reference>
<dbReference type="AlphaFoldDB" id="L0F5A3"/>
<dbReference type="Gene3D" id="3.30.1380.10">
    <property type="match status" value="1"/>
</dbReference>
<dbReference type="Pfam" id="PF04122">
    <property type="entry name" value="CW_binding_2"/>
    <property type="match status" value="3"/>
</dbReference>
<feature type="domain" description="Peptidase M15C" evidence="2">
    <location>
        <begin position="429"/>
        <end position="502"/>
    </location>
</feature>
<gene>
    <name evidence="3" type="ordered locus">Desdi_0297</name>
</gene>
<dbReference type="Pfam" id="PF13539">
    <property type="entry name" value="Peptidase_M15_4"/>
    <property type="match status" value="1"/>
</dbReference>
<dbReference type="eggNOG" id="COG2247">
    <property type="taxonomic scope" value="Bacteria"/>
</dbReference>